<comment type="caution">
    <text evidence="7">The sequence shown here is derived from an EMBL/GenBank/DDBJ whole genome shotgun (WGS) entry which is preliminary data.</text>
</comment>
<evidence type="ECO:0000256" key="2">
    <source>
        <dbReference type="ARBA" id="ARBA00022448"/>
    </source>
</evidence>
<keyword evidence="8" id="KW-1185">Reference proteome</keyword>
<organism evidence="7 8">
    <name type="scientific">Papiliotrema laurentii</name>
    <name type="common">Cryptococcus laurentii</name>
    <dbReference type="NCBI Taxonomy" id="5418"/>
    <lineage>
        <taxon>Eukaryota</taxon>
        <taxon>Fungi</taxon>
        <taxon>Dikarya</taxon>
        <taxon>Basidiomycota</taxon>
        <taxon>Agaricomycotina</taxon>
        <taxon>Tremellomycetes</taxon>
        <taxon>Tremellales</taxon>
        <taxon>Rhynchogastremaceae</taxon>
        <taxon>Papiliotrema</taxon>
    </lineage>
</organism>
<reference evidence="7" key="1">
    <citation type="submission" date="2023-02" db="EMBL/GenBank/DDBJ databases">
        <title>Identification and recombinant expression of a fungal hydrolase from Papiliotrema laurentii that hydrolyzes apple cutin and clears colloidal polyester polyurethane.</title>
        <authorList>
            <consortium name="DOE Joint Genome Institute"/>
            <person name="Roman V.A."/>
            <person name="Bojanowski C."/>
            <person name="Crable B.R."/>
            <person name="Wagner D.N."/>
            <person name="Hung C.S."/>
            <person name="Nadeau L.J."/>
            <person name="Schratz L."/>
            <person name="Haridas S."/>
            <person name="Pangilinan J."/>
            <person name="Lipzen A."/>
            <person name="Na H."/>
            <person name="Yan M."/>
            <person name="Ng V."/>
            <person name="Grigoriev I.V."/>
            <person name="Spatafora J.W."/>
            <person name="Barlow D."/>
            <person name="Biffinger J."/>
            <person name="Kelley-Loughnane N."/>
            <person name="Varaljay V.A."/>
            <person name="Crookes-Goodson W.J."/>
        </authorList>
    </citation>
    <scope>NUCLEOTIDE SEQUENCE</scope>
    <source>
        <strain evidence="7">5307AH</strain>
    </source>
</reference>
<keyword evidence="4 6" id="KW-1133">Transmembrane helix</keyword>
<dbReference type="Pfam" id="PF13520">
    <property type="entry name" value="AA_permease_2"/>
    <property type="match status" value="1"/>
</dbReference>
<keyword evidence="5 6" id="KW-0472">Membrane</keyword>
<feature type="transmembrane region" description="Helical" evidence="6">
    <location>
        <begin position="337"/>
        <end position="356"/>
    </location>
</feature>
<evidence type="ECO:0000256" key="6">
    <source>
        <dbReference type="SAM" id="Phobius"/>
    </source>
</evidence>
<dbReference type="GO" id="GO:0006865">
    <property type="term" value="P:amino acid transport"/>
    <property type="evidence" value="ECO:0007669"/>
    <property type="project" value="InterPro"/>
</dbReference>
<dbReference type="PANTHER" id="PTHR45649">
    <property type="entry name" value="AMINO-ACID PERMEASE BAT1"/>
    <property type="match status" value="1"/>
</dbReference>
<dbReference type="Proteomes" id="UP001182556">
    <property type="component" value="Unassembled WGS sequence"/>
</dbReference>
<dbReference type="PIRSF" id="PIRSF006060">
    <property type="entry name" value="AA_transporter"/>
    <property type="match status" value="1"/>
</dbReference>
<feature type="transmembrane region" description="Helical" evidence="6">
    <location>
        <begin position="291"/>
        <end position="310"/>
    </location>
</feature>
<evidence type="ECO:0000256" key="4">
    <source>
        <dbReference type="ARBA" id="ARBA00022989"/>
    </source>
</evidence>
<keyword evidence="2" id="KW-0813">Transport</keyword>
<dbReference type="InterPro" id="IPR004840">
    <property type="entry name" value="Amino_acid_permease_CS"/>
</dbReference>
<dbReference type="PROSITE" id="PS00218">
    <property type="entry name" value="AMINO_ACID_PERMEASE_1"/>
    <property type="match status" value="1"/>
</dbReference>
<evidence type="ECO:0000256" key="1">
    <source>
        <dbReference type="ARBA" id="ARBA00004141"/>
    </source>
</evidence>
<accession>A0AAD9FLP2</accession>
<dbReference type="Gene3D" id="1.20.1740.10">
    <property type="entry name" value="Amino acid/polyamine transporter I"/>
    <property type="match status" value="1"/>
</dbReference>
<feature type="transmembrane region" description="Helical" evidence="6">
    <location>
        <begin position="416"/>
        <end position="438"/>
    </location>
</feature>
<feature type="transmembrane region" description="Helical" evidence="6">
    <location>
        <begin position="84"/>
        <end position="107"/>
    </location>
</feature>
<feature type="transmembrane region" description="Helical" evidence="6">
    <location>
        <begin position="390"/>
        <end position="410"/>
    </location>
</feature>
<gene>
    <name evidence="7" type="ORF">DB88DRAFT_488430</name>
</gene>
<evidence type="ECO:0000256" key="3">
    <source>
        <dbReference type="ARBA" id="ARBA00022692"/>
    </source>
</evidence>
<dbReference type="PANTHER" id="PTHR45649:SF3">
    <property type="entry name" value="POLYAMINE TRANSPORTER TPO5"/>
    <property type="match status" value="1"/>
</dbReference>
<evidence type="ECO:0000256" key="5">
    <source>
        <dbReference type="ARBA" id="ARBA00023136"/>
    </source>
</evidence>
<dbReference type="GO" id="GO:0016020">
    <property type="term" value="C:membrane"/>
    <property type="evidence" value="ECO:0007669"/>
    <property type="project" value="UniProtKB-SubCell"/>
</dbReference>
<protein>
    <submittedName>
        <fullName evidence="7">Amino acid transporter</fullName>
    </submittedName>
</protein>
<feature type="transmembrane region" description="Helical" evidence="6">
    <location>
        <begin position="128"/>
        <end position="153"/>
    </location>
</feature>
<comment type="subcellular location">
    <subcellularLocation>
        <location evidence="1">Membrane</location>
        <topology evidence="1">Multi-pass membrane protein</topology>
    </subcellularLocation>
</comment>
<feature type="transmembrane region" description="Helical" evidence="6">
    <location>
        <begin position="206"/>
        <end position="223"/>
    </location>
</feature>
<feature type="transmembrane region" description="Helical" evidence="6">
    <location>
        <begin position="56"/>
        <end position="78"/>
    </location>
</feature>
<feature type="transmembrane region" description="Helical" evidence="6">
    <location>
        <begin position="173"/>
        <end position="194"/>
    </location>
</feature>
<evidence type="ECO:0000313" key="7">
    <source>
        <dbReference type="EMBL" id="KAK1923905.1"/>
    </source>
</evidence>
<dbReference type="EMBL" id="JAODAN010000005">
    <property type="protein sequence ID" value="KAK1923905.1"/>
    <property type="molecule type" value="Genomic_DNA"/>
</dbReference>
<dbReference type="GO" id="GO:0022857">
    <property type="term" value="F:transmembrane transporter activity"/>
    <property type="evidence" value="ECO:0007669"/>
    <property type="project" value="InterPro"/>
</dbReference>
<sequence>MSINNTEDAKKSQLAGQTTSLRNVEIGGNIDETVELEHVFGYEQALPRTKTFGNMMMMMVVLSSVPFGIGTTFYYSLVNGGAMVAFWGWIIMSLITVCIAVSLGEIASRYPVSGGTYYWSFMLSPPKWAPLVSWIVGWLSVIGNMTVTLTANFGTTQLILASVNIFYPDYVAAQWHTVLCSWALILILGSISILGQKYLPHVDTFCIIWIFAGVLATAITLPIKANAGRRSASYVFTEFVSSGTGWPTGWSFILGLIQGAYCLSPTGMLASMAEEVKHPEINIPRAMTYGIMFNGAFGLVFLLPILFTLGDLETILASVTGQPVPEMYLQATGSRGAAFGLFFIVLVNGLVCGLACSQAASRCIWAFARDGGLPGSRWFGKASKRHGMPLNAFFLNVAVQVALTCLYFGSTAAFNAFIGVAVICLGSSYLVPIAISFFRGRTEVKYGRFYKGKLGAFCNVVAICWYIFALPLLSFPTAIPVTKETMNYASAVFVGFAAISVIWYIIYGKKHYKGPPITRIEHDVVL</sequence>
<name>A0AAD9FLP2_PAPLA</name>
<dbReference type="InterPro" id="IPR002293">
    <property type="entry name" value="AA/rel_permease1"/>
</dbReference>
<proteinExistence type="predicted"/>
<evidence type="ECO:0000313" key="8">
    <source>
        <dbReference type="Proteomes" id="UP001182556"/>
    </source>
</evidence>
<feature type="transmembrane region" description="Helical" evidence="6">
    <location>
        <begin position="488"/>
        <end position="507"/>
    </location>
</feature>
<dbReference type="AlphaFoldDB" id="A0AAD9FLP2"/>
<keyword evidence="3 6" id="KW-0812">Transmembrane</keyword>